<evidence type="ECO:0000256" key="1">
    <source>
        <dbReference type="ARBA" id="ARBA00022801"/>
    </source>
</evidence>
<dbReference type="InterPro" id="IPR000868">
    <property type="entry name" value="Isochorismatase-like_dom"/>
</dbReference>
<dbReference type="AlphaFoldDB" id="A0A2S4MEZ0"/>
<evidence type="ECO:0000313" key="3">
    <source>
        <dbReference type="EMBL" id="POR52987.1"/>
    </source>
</evidence>
<comment type="caution">
    <text evidence="3">The sequence shown here is derived from an EMBL/GenBank/DDBJ whole genome shotgun (WGS) entry which is preliminary data.</text>
</comment>
<dbReference type="Gene3D" id="3.40.50.850">
    <property type="entry name" value="Isochorismatase-like"/>
    <property type="match status" value="1"/>
</dbReference>
<dbReference type="PANTHER" id="PTHR43540:SF14">
    <property type="entry name" value="ISOCHORISMATASE"/>
    <property type="match status" value="1"/>
</dbReference>
<gene>
    <name evidence="3" type="ORF">B0G62_104284</name>
</gene>
<evidence type="ECO:0000313" key="4">
    <source>
        <dbReference type="Proteomes" id="UP000237381"/>
    </source>
</evidence>
<dbReference type="RefSeq" id="WP_103704374.1">
    <property type="nucleotide sequence ID" value="NZ_PQGA01000004.1"/>
</dbReference>
<name>A0A2S4MEZ0_9BURK</name>
<organism evidence="3 4">
    <name type="scientific">Paraburkholderia eburnea</name>
    <dbReference type="NCBI Taxonomy" id="1189126"/>
    <lineage>
        <taxon>Bacteria</taxon>
        <taxon>Pseudomonadati</taxon>
        <taxon>Pseudomonadota</taxon>
        <taxon>Betaproteobacteria</taxon>
        <taxon>Burkholderiales</taxon>
        <taxon>Burkholderiaceae</taxon>
        <taxon>Paraburkholderia</taxon>
    </lineage>
</organism>
<dbReference type="OrthoDB" id="1157330at2"/>
<dbReference type="Pfam" id="PF00857">
    <property type="entry name" value="Isochorismatase"/>
    <property type="match status" value="1"/>
</dbReference>
<keyword evidence="1" id="KW-0378">Hydrolase</keyword>
<dbReference type="SUPFAM" id="SSF52499">
    <property type="entry name" value="Isochorismatase-like hydrolases"/>
    <property type="match status" value="1"/>
</dbReference>
<dbReference type="InterPro" id="IPR036380">
    <property type="entry name" value="Isochorismatase-like_sf"/>
</dbReference>
<dbReference type="CDD" id="cd01014">
    <property type="entry name" value="nicotinamidase_related"/>
    <property type="match status" value="1"/>
</dbReference>
<dbReference type="Proteomes" id="UP000237381">
    <property type="component" value="Unassembled WGS sequence"/>
</dbReference>
<protein>
    <submittedName>
        <fullName evidence="3">Nicotinamidase-related amidase</fullName>
    </submittedName>
</protein>
<dbReference type="PANTHER" id="PTHR43540">
    <property type="entry name" value="PEROXYUREIDOACRYLATE/UREIDOACRYLATE AMIDOHYDROLASE-RELATED"/>
    <property type="match status" value="1"/>
</dbReference>
<feature type="domain" description="Isochorismatase-like" evidence="2">
    <location>
        <begin position="10"/>
        <end position="149"/>
    </location>
</feature>
<proteinExistence type="predicted"/>
<dbReference type="GO" id="GO:0016787">
    <property type="term" value="F:hydrolase activity"/>
    <property type="evidence" value="ECO:0007669"/>
    <property type="project" value="UniProtKB-KW"/>
</dbReference>
<sequence length="180" mass="19094">MQASAPSQRALLIVDMQVGLFHGNPPPYEGARVLANINTLIARARAADAPVYAVRHTGPAGSPIAPDSELTKLVSGLDVDAARDGVLVKTRPNCFVGTDLAQRLADAGVNELVIVGMKTEYCVDTTCRAVFDLGLRAVLVEDAHTTVDSPGLNARDIIAHHNRTLNGPFVTLARTEDVAF</sequence>
<reference evidence="3 4" key="1">
    <citation type="submission" date="2018-01" db="EMBL/GenBank/DDBJ databases">
        <title>Genomic Encyclopedia of Type Strains, Phase III (KMG-III): the genomes of soil and plant-associated and newly described type strains.</title>
        <authorList>
            <person name="Whitman W."/>
        </authorList>
    </citation>
    <scope>NUCLEOTIDE SEQUENCE [LARGE SCALE GENOMIC DNA]</scope>
    <source>
        <strain evidence="3 4">JCM 18070</strain>
    </source>
</reference>
<keyword evidence="4" id="KW-1185">Reference proteome</keyword>
<dbReference type="InterPro" id="IPR050272">
    <property type="entry name" value="Isochorismatase-like_hydrls"/>
</dbReference>
<accession>A0A2S4MEZ0</accession>
<evidence type="ECO:0000259" key="2">
    <source>
        <dbReference type="Pfam" id="PF00857"/>
    </source>
</evidence>
<dbReference type="EMBL" id="PQGA01000004">
    <property type="protein sequence ID" value="POR52987.1"/>
    <property type="molecule type" value="Genomic_DNA"/>
</dbReference>